<keyword evidence="9" id="KW-1185">Reference proteome</keyword>
<evidence type="ECO:0000256" key="3">
    <source>
        <dbReference type="ARBA" id="ARBA00022692"/>
    </source>
</evidence>
<evidence type="ECO:0000256" key="7">
    <source>
        <dbReference type="SAM" id="Phobius"/>
    </source>
</evidence>
<name>A0ABM4CR98_HYDVU</name>
<protein>
    <submittedName>
        <fullName evidence="10">Protein spinster homolog 1 isoform X2</fullName>
    </submittedName>
</protein>
<feature type="transmembrane region" description="Helical" evidence="7">
    <location>
        <begin position="430"/>
        <end position="451"/>
    </location>
</feature>
<feature type="transmembrane region" description="Helical" evidence="7">
    <location>
        <begin position="20"/>
        <end position="36"/>
    </location>
</feature>
<reference evidence="10" key="1">
    <citation type="submission" date="2025-08" db="UniProtKB">
        <authorList>
            <consortium name="RefSeq"/>
        </authorList>
    </citation>
    <scope>IDENTIFICATION</scope>
</reference>
<feature type="transmembrane region" description="Helical" evidence="7">
    <location>
        <begin position="324"/>
        <end position="344"/>
    </location>
</feature>
<dbReference type="InterPro" id="IPR020846">
    <property type="entry name" value="MFS_dom"/>
</dbReference>
<feature type="transmembrane region" description="Helical" evidence="7">
    <location>
        <begin position="389"/>
        <end position="410"/>
    </location>
</feature>
<accession>A0ABM4CR98</accession>
<dbReference type="RefSeq" id="XP_065664348.1">
    <property type="nucleotide sequence ID" value="XM_065808276.1"/>
</dbReference>
<dbReference type="Proteomes" id="UP001652625">
    <property type="component" value="Chromosome 10"/>
</dbReference>
<evidence type="ECO:0000256" key="4">
    <source>
        <dbReference type="ARBA" id="ARBA00022989"/>
    </source>
</evidence>
<dbReference type="Pfam" id="PF07690">
    <property type="entry name" value="MFS_1"/>
    <property type="match status" value="1"/>
</dbReference>
<dbReference type="PANTHER" id="PTHR23505:SF79">
    <property type="entry name" value="PROTEIN SPINSTER"/>
    <property type="match status" value="1"/>
</dbReference>
<dbReference type="CDD" id="cd17328">
    <property type="entry name" value="MFS_spinster_like"/>
    <property type="match status" value="1"/>
</dbReference>
<proteinExistence type="inferred from homology"/>
<keyword evidence="3 7" id="KW-0812">Transmembrane</keyword>
<dbReference type="PANTHER" id="PTHR23505">
    <property type="entry name" value="SPINSTER"/>
    <property type="match status" value="1"/>
</dbReference>
<feature type="transmembrane region" description="Helical" evidence="7">
    <location>
        <begin position="288"/>
        <end position="312"/>
    </location>
</feature>
<feature type="transmembrane region" description="Helical" evidence="7">
    <location>
        <begin position="117"/>
        <end position="142"/>
    </location>
</feature>
<evidence type="ECO:0000259" key="8">
    <source>
        <dbReference type="PROSITE" id="PS50850"/>
    </source>
</evidence>
<feature type="transmembrane region" description="Helical" evidence="7">
    <location>
        <begin position="350"/>
        <end position="368"/>
    </location>
</feature>
<sequence length="502" mass="55876">MNGEVAKHVAVYNKPVSKRAIITTVILVYINLLNYMDRFTVSSVLPDIQKYFGNIDKIKAGLLQTVFVCAYMAFAPLFGYLGDRYSRKYLIAIGITIWSVTTFAGSCMGQNSFWGFFALRGFVGIGEASYSTVAPTIIADLFVGSQRSVALTIFYFAVPCGSGLGYIVGSKFSQLMNQWQWALRVTPVLGIIAVLFTVFAMHEPKRGAAECFEDPKKIDDVSESIVAEHPSSFIDDLRVIVHIPSFLWSTAGFTCISFVVGALAWWAPDFALYSLQKLKNNEEDTIQSVSWIFGIITFVAGVVGVAIGAEIARRWKKTNIKADSLVCAYGILGAIPFLFFALYIADKNQYLMWAFILIGNILMCMNWCPNGDLLLYVVPPKCRSTAEALQILLIHVLGDAFSPFVVGLISDAYTKAHPDDSNAIRMQRGLLYSLYITPFLCCFGTACYLICSRYVEEDKMKAEKEIKTEIYKEYYSNTSNASFPNLLVNGDESQDDYKPLVV</sequence>
<gene>
    <name evidence="10" type="primary">LOC100213566</name>
</gene>
<comment type="similarity">
    <text evidence="6">Belongs to the major facilitator superfamily. Spinster (TC 2.A.1.49) family.</text>
</comment>
<dbReference type="GeneID" id="100213566"/>
<feature type="transmembrane region" description="Helical" evidence="7">
    <location>
        <begin position="181"/>
        <end position="200"/>
    </location>
</feature>
<feature type="transmembrane region" description="Helical" evidence="7">
    <location>
        <begin position="61"/>
        <end position="82"/>
    </location>
</feature>
<evidence type="ECO:0000256" key="6">
    <source>
        <dbReference type="ARBA" id="ARBA00024338"/>
    </source>
</evidence>
<evidence type="ECO:0000256" key="2">
    <source>
        <dbReference type="ARBA" id="ARBA00022448"/>
    </source>
</evidence>
<feature type="transmembrane region" description="Helical" evidence="7">
    <location>
        <begin position="149"/>
        <end position="169"/>
    </location>
</feature>
<dbReference type="InterPro" id="IPR036259">
    <property type="entry name" value="MFS_trans_sf"/>
</dbReference>
<dbReference type="PROSITE" id="PS50850">
    <property type="entry name" value="MFS"/>
    <property type="match status" value="1"/>
</dbReference>
<organism evidence="9 10">
    <name type="scientific">Hydra vulgaris</name>
    <name type="common">Hydra</name>
    <name type="synonym">Hydra attenuata</name>
    <dbReference type="NCBI Taxonomy" id="6087"/>
    <lineage>
        <taxon>Eukaryota</taxon>
        <taxon>Metazoa</taxon>
        <taxon>Cnidaria</taxon>
        <taxon>Hydrozoa</taxon>
        <taxon>Hydroidolina</taxon>
        <taxon>Anthoathecata</taxon>
        <taxon>Aplanulata</taxon>
        <taxon>Hydridae</taxon>
        <taxon>Hydra</taxon>
    </lineage>
</organism>
<feature type="transmembrane region" description="Helical" evidence="7">
    <location>
        <begin position="246"/>
        <end position="268"/>
    </location>
</feature>
<comment type="subcellular location">
    <subcellularLocation>
        <location evidence="1">Membrane</location>
        <topology evidence="1">Multi-pass membrane protein</topology>
    </subcellularLocation>
</comment>
<keyword evidence="5 7" id="KW-0472">Membrane</keyword>
<dbReference type="InterPro" id="IPR044770">
    <property type="entry name" value="MFS_spinster-like"/>
</dbReference>
<keyword evidence="2" id="KW-0813">Transport</keyword>
<dbReference type="Gene3D" id="1.20.1250.20">
    <property type="entry name" value="MFS general substrate transporter like domains"/>
    <property type="match status" value="1"/>
</dbReference>
<evidence type="ECO:0000256" key="5">
    <source>
        <dbReference type="ARBA" id="ARBA00023136"/>
    </source>
</evidence>
<dbReference type="InterPro" id="IPR011701">
    <property type="entry name" value="MFS"/>
</dbReference>
<evidence type="ECO:0000256" key="1">
    <source>
        <dbReference type="ARBA" id="ARBA00004141"/>
    </source>
</evidence>
<evidence type="ECO:0000313" key="9">
    <source>
        <dbReference type="Proteomes" id="UP001652625"/>
    </source>
</evidence>
<dbReference type="SUPFAM" id="SSF103473">
    <property type="entry name" value="MFS general substrate transporter"/>
    <property type="match status" value="1"/>
</dbReference>
<keyword evidence="4 7" id="KW-1133">Transmembrane helix</keyword>
<evidence type="ECO:0000313" key="10">
    <source>
        <dbReference type="RefSeq" id="XP_065664348.1"/>
    </source>
</evidence>
<feature type="domain" description="Major facilitator superfamily (MFS) profile" evidence="8">
    <location>
        <begin position="23"/>
        <end position="456"/>
    </location>
</feature>
<feature type="transmembrane region" description="Helical" evidence="7">
    <location>
        <begin position="89"/>
        <end position="111"/>
    </location>
</feature>